<evidence type="ECO:0000313" key="3">
    <source>
        <dbReference type="Proteomes" id="UP001519460"/>
    </source>
</evidence>
<evidence type="ECO:0000313" key="2">
    <source>
        <dbReference type="EMBL" id="KAK7483168.1"/>
    </source>
</evidence>
<dbReference type="Proteomes" id="UP001519460">
    <property type="component" value="Unassembled WGS sequence"/>
</dbReference>
<organism evidence="2 3">
    <name type="scientific">Batillaria attramentaria</name>
    <dbReference type="NCBI Taxonomy" id="370345"/>
    <lineage>
        <taxon>Eukaryota</taxon>
        <taxon>Metazoa</taxon>
        <taxon>Spiralia</taxon>
        <taxon>Lophotrochozoa</taxon>
        <taxon>Mollusca</taxon>
        <taxon>Gastropoda</taxon>
        <taxon>Caenogastropoda</taxon>
        <taxon>Sorbeoconcha</taxon>
        <taxon>Cerithioidea</taxon>
        <taxon>Batillariidae</taxon>
        <taxon>Batillaria</taxon>
    </lineage>
</organism>
<accession>A0ABD0K7K3</accession>
<proteinExistence type="predicted"/>
<sequence>MIGLASLQQTAERLESISLTDQHQAETVQVIHPFTYRIRVSNLENRPEDREAPQRFRGTMPHDELSQSTGNNEED</sequence>
<name>A0ABD0K7K3_9CAEN</name>
<reference evidence="2 3" key="1">
    <citation type="journal article" date="2023" name="Sci. Data">
        <title>Genome assembly of the Korean intertidal mud-creeper Batillaria attramentaria.</title>
        <authorList>
            <person name="Patra A.K."/>
            <person name="Ho P.T."/>
            <person name="Jun S."/>
            <person name="Lee S.J."/>
            <person name="Kim Y."/>
            <person name="Won Y.J."/>
        </authorList>
    </citation>
    <scope>NUCLEOTIDE SEQUENCE [LARGE SCALE GENOMIC DNA]</scope>
    <source>
        <strain evidence="2">Wonlab-2016</strain>
    </source>
</reference>
<feature type="compositionally biased region" description="Polar residues" evidence="1">
    <location>
        <begin position="66"/>
        <end position="75"/>
    </location>
</feature>
<feature type="region of interest" description="Disordered" evidence="1">
    <location>
        <begin position="42"/>
        <end position="75"/>
    </location>
</feature>
<protein>
    <submittedName>
        <fullName evidence="2">Uncharacterized protein</fullName>
    </submittedName>
</protein>
<comment type="caution">
    <text evidence="2">The sequence shown here is derived from an EMBL/GenBank/DDBJ whole genome shotgun (WGS) entry which is preliminary data.</text>
</comment>
<feature type="compositionally biased region" description="Basic and acidic residues" evidence="1">
    <location>
        <begin position="45"/>
        <end position="65"/>
    </location>
</feature>
<dbReference type="EMBL" id="JACVVK020000231">
    <property type="protein sequence ID" value="KAK7483168.1"/>
    <property type="molecule type" value="Genomic_DNA"/>
</dbReference>
<keyword evidence="3" id="KW-1185">Reference proteome</keyword>
<gene>
    <name evidence="2" type="ORF">BaRGS_00025572</name>
</gene>
<evidence type="ECO:0000256" key="1">
    <source>
        <dbReference type="SAM" id="MobiDB-lite"/>
    </source>
</evidence>
<dbReference type="AlphaFoldDB" id="A0ABD0K7K3"/>